<protein>
    <submittedName>
        <fullName evidence="1">Uncharacterized protein</fullName>
    </submittedName>
</protein>
<dbReference type="Proteomes" id="UP000019024">
    <property type="component" value="Plasmid unnamed2"/>
</dbReference>
<proteinExistence type="predicted"/>
<sequence length="31" mass="3282">MQHLGDISCILADEAGEGNELLEMKSYGSLG</sequence>
<organism evidence="1 2">
    <name type="scientific">Halostagnicola larsenii XH-48</name>
    <dbReference type="NCBI Taxonomy" id="797299"/>
    <lineage>
        <taxon>Archaea</taxon>
        <taxon>Methanobacteriati</taxon>
        <taxon>Methanobacteriota</taxon>
        <taxon>Stenosarchaea group</taxon>
        <taxon>Halobacteria</taxon>
        <taxon>Halobacteriales</taxon>
        <taxon>Natrialbaceae</taxon>
        <taxon>Halostagnicola</taxon>
    </lineage>
</organism>
<dbReference type="KEGG" id="hlr:HALLA_00605"/>
<dbReference type="AlphaFoldDB" id="W0JTD1"/>
<evidence type="ECO:0000313" key="1">
    <source>
        <dbReference type="EMBL" id="AHG01824.1"/>
    </source>
</evidence>
<gene>
    <name evidence="1" type="ORF">HALLA_00605</name>
</gene>
<geneLocation type="plasmid" evidence="1">
    <name>unnamed</name>
</geneLocation>
<keyword evidence="2" id="KW-1185">Reference proteome</keyword>
<evidence type="ECO:0000313" key="2">
    <source>
        <dbReference type="Proteomes" id="UP000019024"/>
    </source>
</evidence>
<accession>W0JTD1</accession>
<keyword evidence="1" id="KW-0614">Plasmid</keyword>
<reference evidence="1 2" key="1">
    <citation type="submission" date="2014-01" db="EMBL/GenBank/DDBJ databases">
        <authorList>
            <consortium name="DOE Joint Genome Institute"/>
            <person name="Anderson I."/>
            <person name="Huntemann M."/>
            <person name="Han J."/>
            <person name="Chen A."/>
            <person name="Kyrpides N."/>
            <person name="Mavromatis K."/>
            <person name="Markowitz V."/>
            <person name="Palaniappan K."/>
            <person name="Ivanova N."/>
            <person name="Schaumberg A."/>
            <person name="Pati A."/>
            <person name="Liolios K."/>
            <person name="Nordberg H.P."/>
            <person name="Cantor M.N."/>
            <person name="Hua S.X."/>
            <person name="Woyke T."/>
        </authorList>
    </citation>
    <scope>NUCLEOTIDE SEQUENCE [LARGE SCALE GENOMIC DNA]</scope>
    <source>
        <strain evidence="1 2">XH-48</strain>
        <plasmid evidence="2">2</plasmid>
    </source>
</reference>
<name>W0JTD1_9EURY</name>
<dbReference type="HOGENOM" id="CLU_3394474_0_0_2"/>
<dbReference type="EMBL" id="CP007057">
    <property type="protein sequence ID" value="AHG01824.1"/>
    <property type="molecule type" value="Genomic_DNA"/>
</dbReference>